<feature type="compositionally biased region" description="Polar residues" evidence="1">
    <location>
        <begin position="119"/>
        <end position="133"/>
    </location>
</feature>
<evidence type="ECO:0000313" key="3">
    <source>
        <dbReference type="Proteomes" id="UP000267821"/>
    </source>
</evidence>
<dbReference type="Proteomes" id="UP000267821">
    <property type="component" value="Unassembled WGS sequence"/>
</dbReference>
<organism evidence="2 3">
    <name type="scientific">Terfezia boudieri ATCC MYA-4762</name>
    <dbReference type="NCBI Taxonomy" id="1051890"/>
    <lineage>
        <taxon>Eukaryota</taxon>
        <taxon>Fungi</taxon>
        <taxon>Dikarya</taxon>
        <taxon>Ascomycota</taxon>
        <taxon>Pezizomycotina</taxon>
        <taxon>Pezizomycetes</taxon>
        <taxon>Pezizales</taxon>
        <taxon>Pezizaceae</taxon>
        <taxon>Terfezia</taxon>
    </lineage>
</organism>
<feature type="compositionally biased region" description="Low complexity" evidence="1">
    <location>
        <begin position="102"/>
        <end position="118"/>
    </location>
</feature>
<keyword evidence="3" id="KW-1185">Reference proteome</keyword>
<evidence type="ECO:0000313" key="2">
    <source>
        <dbReference type="EMBL" id="RPB28792.1"/>
    </source>
</evidence>
<sequence length="276" mass="30854">MSLAHVSYEISSSLSLPSPKRAKPSNKKLQKKNSSSKLGKVKKVEPQPVEPTGNQSPTLTFRRRLSFLLHPRPQSAPVYPTDTKYDSISSRYNPLATPPVVPVSSTSSIGSTITTSSPAFSRSVSPTPSLHGQSPSPSTPRPLSRRHSWPISLKRGASRLSLDISNFFDQTNSTTRTHTQEIEDFLAGGRENPNPCLYEADMIRCMDGLELMTLSQMQHAENVTKEVELERCHIHQVMTGKGKCSRCAVERLQEEIKEEIIMRRRVQSSWLQLDDE</sequence>
<feature type="compositionally biased region" description="Basic residues" evidence="1">
    <location>
        <begin position="20"/>
        <end position="31"/>
    </location>
</feature>
<proteinExistence type="predicted"/>
<feature type="region of interest" description="Disordered" evidence="1">
    <location>
        <begin position="101"/>
        <end position="147"/>
    </location>
</feature>
<dbReference type="OrthoDB" id="5451779at2759"/>
<accession>A0A3N4M7I2</accession>
<evidence type="ECO:0000256" key="1">
    <source>
        <dbReference type="SAM" id="MobiDB-lite"/>
    </source>
</evidence>
<dbReference type="EMBL" id="ML121528">
    <property type="protein sequence ID" value="RPB28792.1"/>
    <property type="molecule type" value="Genomic_DNA"/>
</dbReference>
<name>A0A3N4M7I2_9PEZI</name>
<dbReference type="AlphaFoldDB" id="A0A3N4M7I2"/>
<dbReference type="InParanoid" id="A0A3N4M7I2"/>
<protein>
    <submittedName>
        <fullName evidence="2">Uncharacterized protein</fullName>
    </submittedName>
</protein>
<reference evidence="2 3" key="1">
    <citation type="journal article" date="2018" name="Nat. Ecol. Evol.">
        <title>Pezizomycetes genomes reveal the molecular basis of ectomycorrhizal truffle lifestyle.</title>
        <authorList>
            <person name="Murat C."/>
            <person name="Payen T."/>
            <person name="Noel B."/>
            <person name="Kuo A."/>
            <person name="Morin E."/>
            <person name="Chen J."/>
            <person name="Kohler A."/>
            <person name="Krizsan K."/>
            <person name="Balestrini R."/>
            <person name="Da Silva C."/>
            <person name="Montanini B."/>
            <person name="Hainaut M."/>
            <person name="Levati E."/>
            <person name="Barry K.W."/>
            <person name="Belfiori B."/>
            <person name="Cichocki N."/>
            <person name="Clum A."/>
            <person name="Dockter R.B."/>
            <person name="Fauchery L."/>
            <person name="Guy J."/>
            <person name="Iotti M."/>
            <person name="Le Tacon F."/>
            <person name="Lindquist E.A."/>
            <person name="Lipzen A."/>
            <person name="Malagnac F."/>
            <person name="Mello A."/>
            <person name="Molinier V."/>
            <person name="Miyauchi S."/>
            <person name="Poulain J."/>
            <person name="Riccioni C."/>
            <person name="Rubini A."/>
            <person name="Sitrit Y."/>
            <person name="Splivallo R."/>
            <person name="Traeger S."/>
            <person name="Wang M."/>
            <person name="Zifcakova L."/>
            <person name="Wipf D."/>
            <person name="Zambonelli A."/>
            <person name="Paolocci F."/>
            <person name="Nowrousian M."/>
            <person name="Ottonello S."/>
            <person name="Baldrian P."/>
            <person name="Spatafora J.W."/>
            <person name="Henrissat B."/>
            <person name="Nagy L.G."/>
            <person name="Aury J.M."/>
            <person name="Wincker P."/>
            <person name="Grigoriev I.V."/>
            <person name="Bonfante P."/>
            <person name="Martin F.M."/>
        </authorList>
    </citation>
    <scope>NUCLEOTIDE SEQUENCE [LARGE SCALE GENOMIC DNA]</scope>
    <source>
        <strain evidence="2 3">ATCC MYA-4762</strain>
    </source>
</reference>
<gene>
    <name evidence="2" type="ORF">L211DRAFT_237374</name>
</gene>
<feature type="region of interest" description="Disordered" evidence="1">
    <location>
        <begin position="1"/>
        <end position="60"/>
    </location>
</feature>